<dbReference type="AlphaFoldDB" id="A0A1E3B1H0"/>
<reference evidence="2 3" key="1">
    <citation type="journal article" date="2016" name="BMC Genomics">
        <title>Comparative genomic and transcriptomic analyses of the Fuzhuan brick tea-fermentation fungus Aspergillus cristatus.</title>
        <authorList>
            <person name="Ge Y."/>
            <person name="Wang Y."/>
            <person name="Liu Y."/>
            <person name="Tan Y."/>
            <person name="Ren X."/>
            <person name="Zhang X."/>
            <person name="Hyde K.D."/>
            <person name="Liu Y."/>
            <person name="Liu Z."/>
        </authorList>
    </citation>
    <scope>NUCLEOTIDE SEQUENCE [LARGE SCALE GENOMIC DNA]</scope>
    <source>
        <strain evidence="2 3">GZAAS20.1005</strain>
    </source>
</reference>
<feature type="chain" id="PRO_5009123384" evidence="1">
    <location>
        <begin position="19"/>
        <end position="159"/>
    </location>
</feature>
<dbReference type="OrthoDB" id="5430620at2759"/>
<keyword evidence="1" id="KW-0732">Signal</keyword>
<accession>A0A1E3B1H0</accession>
<organism evidence="2 3">
    <name type="scientific">Aspergillus cristatus</name>
    <name type="common">Chinese Fuzhuan brick tea-fermentation fungus</name>
    <name type="synonym">Eurotium cristatum</name>
    <dbReference type="NCBI Taxonomy" id="573508"/>
    <lineage>
        <taxon>Eukaryota</taxon>
        <taxon>Fungi</taxon>
        <taxon>Dikarya</taxon>
        <taxon>Ascomycota</taxon>
        <taxon>Pezizomycotina</taxon>
        <taxon>Eurotiomycetes</taxon>
        <taxon>Eurotiomycetidae</taxon>
        <taxon>Eurotiales</taxon>
        <taxon>Aspergillaceae</taxon>
        <taxon>Aspergillus</taxon>
        <taxon>Aspergillus subgen. Aspergillus</taxon>
    </lineage>
</organism>
<evidence type="ECO:0000256" key="1">
    <source>
        <dbReference type="SAM" id="SignalP"/>
    </source>
</evidence>
<keyword evidence="3" id="KW-1185">Reference proteome</keyword>
<name>A0A1E3B1H0_ASPCR</name>
<feature type="signal peptide" evidence="1">
    <location>
        <begin position="1"/>
        <end position="18"/>
    </location>
</feature>
<sequence length="159" mass="16651">MKFSIAAAAGLFAALTTALPEAFTLVADGGKTVLTDGQKLLIGADPASHEILILRGSNTTTGVSFTSKDQTPTGFQTLYVVDGQVAPVGLTLPHSGATPEGASLDGFGVDKDGYFTHDGKNYFGIEGYGDNPERVINWVDGHSSTQRVANLWVKECKGC</sequence>
<dbReference type="Proteomes" id="UP000094569">
    <property type="component" value="Unassembled WGS sequence"/>
</dbReference>
<dbReference type="EMBL" id="JXNT01000021">
    <property type="protein sequence ID" value="ODM14764.1"/>
    <property type="molecule type" value="Genomic_DNA"/>
</dbReference>
<comment type="caution">
    <text evidence="2">The sequence shown here is derived from an EMBL/GenBank/DDBJ whole genome shotgun (WGS) entry which is preliminary data.</text>
</comment>
<dbReference type="VEuPathDB" id="FungiDB:SI65_09758"/>
<evidence type="ECO:0000313" key="2">
    <source>
        <dbReference type="EMBL" id="ODM14764.1"/>
    </source>
</evidence>
<protein>
    <submittedName>
        <fullName evidence="2">Uncharacterized protein</fullName>
    </submittedName>
</protein>
<gene>
    <name evidence="2" type="ORF">SI65_09758</name>
</gene>
<evidence type="ECO:0000313" key="3">
    <source>
        <dbReference type="Proteomes" id="UP000094569"/>
    </source>
</evidence>
<proteinExistence type="predicted"/>